<dbReference type="AlphaFoldDB" id="A0A1X7AG97"/>
<name>A0A1X7AG97_9GAMM</name>
<gene>
    <name evidence="1" type="ORF">EHSB41UT_00850</name>
</gene>
<evidence type="ECO:0000313" key="2">
    <source>
        <dbReference type="Proteomes" id="UP000196573"/>
    </source>
</evidence>
<evidence type="ECO:0000313" key="1">
    <source>
        <dbReference type="EMBL" id="SMA38183.1"/>
    </source>
</evidence>
<dbReference type="Proteomes" id="UP000196573">
    <property type="component" value="Unassembled WGS sequence"/>
</dbReference>
<organism evidence="1 2">
    <name type="scientific">Parendozoicomonas haliclonae</name>
    <dbReference type="NCBI Taxonomy" id="1960125"/>
    <lineage>
        <taxon>Bacteria</taxon>
        <taxon>Pseudomonadati</taxon>
        <taxon>Pseudomonadota</taxon>
        <taxon>Gammaproteobacteria</taxon>
        <taxon>Oceanospirillales</taxon>
        <taxon>Endozoicomonadaceae</taxon>
        <taxon>Parendozoicomonas</taxon>
    </lineage>
</organism>
<proteinExistence type="predicted"/>
<accession>A0A1X7AG97</accession>
<dbReference type="RefSeq" id="WP_087107243.1">
    <property type="nucleotide sequence ID" value="NZ_CBCSCN010000001.1"/>
</dbReference>
<sequence length="230" mass="24975">MVGQLPINWLRLLAFMMILMPSVSPAIYTDLPNLMNNRLPAVMAGHVAAAYQPPDAALFSNILEPAKAGALVGLVDMAVRRVTSQVLECPTQSLWQAGSIFSSSTLRASVSGVLYHYLARFGYGLNPVLYAGLYTTADTLVTGSINISEFVDIIGYPKARDIVLEAAVRQSIMAMAFQTVGSTLAWMIPSHPYAANLISQLTLMYGSAVAYIVWQEVRLSFAELRMLNPG</sequence>
<keyword evidence="2" id="KW-1185">Reference proteome</keyword>
<reference evidence="1 2" key="1">
    <citation type="submission" date="2017-03" db="EMBL/GenBank/DDBJ databases">
        <authorList>
            <person name="Afonso C.L."/>
            <person name="Miller P.J."/>
            <person name="Scott M.A."/>
            <person name="Spackman E."/>
            <person name="Goraichik I."/>
            <person name="Dimitrov K.M."/>
            <person name="Suarez D.L."/>
            <person name="Swayne D.E."/>
        </authorList>
    </citation>
    <scope>NUCLEOTIDE SEQUENCE [LARGE SCALE GENOMIC DNA]</scope>
    <source>
        <strain evidence="1">SB41UT1</strain>
    </source>
</reference>
<dbReference type="EMBL" id="FWPT01000002">
    <property type="protein sequence ID" value="SMA38183.1"/>
    <property type="molecule type" value="Genomic_DNA"/>
</dbReference>
<protein>
    <submittedName>
        <fullName evidence="1">Uncharacterized protein</fullName>
    </submittedName>
</protein>